<feature type="transmembrane region" description="Helical" evidence="9">
    <location>
        <begin position="65"/>
        <end position="84"/>
    </location>
</feature>
<evidence type="ECO:0000256" key="8">
    <source>
        <dbReference type="ARBA" id="ARBA00061463"/>
    </source>
</evidence>
<evidence type="ECO:0000256" key="7">
    <source>
        <dbReference type="ARBA" id="ARBA00023136"/>
    </source>
</evidence>
<evidence type="ECO:0000256" key="6">
    <source>
        <dbReference type="ARBA" id="ARBA00022989"/>
    </source>
</evidence>
<keyword evidence="6 9" id="KW-1133">Transmembrane helix</keyword>
<evidence type="ECO:0000256" key="2">
    <source>
        <dbReference type="ARBA" id="ARBA00022448"/>
    </source>
</evidence>
<comment type="subcellular location">
    <subcellularLocation>
        <location evidence="1">Cell membrane</location>
        <topology evidence="1">Multi-pass membrane protein</topology>
    </subcellularLocation>
</comment>
<evidence type="ECO:0000259" key="10">
    <source>
        <dbReference type="Pfam" id="PF01490"/>
    </source>
</evidence>
<dbReference type="PANTHER" id="PTHR48017">
    <property type="entry name" value="OS05G0424000 PROTEIN-RELATED"/>
    <property type="match status" value="1"/>
</dbReference>
<keyword evidence="5" id="KW-0029">Amino-acid transport</keyword>
<dbReference type="EMBL" id="RWGY01000011">
    <property type="protein sequence ID" value="TVU33548.1"/>
    <property type="molecule type" value="Genomic_DNA"/>
</dbReference>
<dbReference type="AlphaFoldDB" id="A0A5J9VCY0"/>
<feature type="transmembrane region" description="Helical" evidence="9">
    <location>
        <begin position="37"/>
        <end position="59"/>
    </location>
</feature>
<evidence type="ECO:0000256" key="3">
    <source>
        <dbReference type="ARBA" id="ARBA00022475"/>
    </source>
</evidence>
<comment type="similarity">
    <text evidence="8">Belongs to the amino acid/polyamine transporter 2 family. Amino acid/auxin permease (AAAP) (TC 2.A.18.2) subfamily.</text>
</comment>
<dbReference type="FunFam" id="1.20.1740.10:FF:000033">
    <property type="entry name" value="Lysine histidine transporter 1"/>
    <property type="match status" value="1"/>
</dbReference>
<sequence>MAAEHAVVKEQQEEAKASNNKSLDEWLPITSSRNAKWYYSAFHNVTAMVGAGVLGLPFAMAHLGWGLGTAVIVGSFAVTLYTLWQMVEMHEMVPGKRFDRYHELGQHAFGDKLGLWIVVPQQLIVEVGTDIVYMVTGGQSLKKVHDLLLLAGDGKDHGDKGGIRLTYWIMIFASVHFPLSQFPNLNSISAVSAAAATMSLSYSMIAFLASAAKVGAAGNAAAADYALKATTPAGKVFGALNALGAVAFAYAGHNVVLEIQATIPSSPDAPSKRPMWRGVVAAYAVVALCYFSVAFAGYAAFGGAVAPNVLISLDRPRWLVAAANLMVVVHIVGGYQVYAMPVFDMIETLLVKKHGFKPSFWLRLTARSAYVAATMLVGMTFPFFDGLLGFFGGFGFAPTTYFIPCIIWLKLRKPKKYGVIWIVNIVCIVMGVMLMLAAPIGGLRQIILDAKSFKFYS</sequence>
<evidence type="ECO:0000256" key="4">
    <source>
        <dbReference type="ARBA" id="ARBA00022692"/>
    </source>
</evidence>
<feature type="transmembrane region" description="Helical" evidence="9">
    <location>
        <begin position="421"/>
        <end position="447"/>
    </location>
</feature>
<keyword evidence="7 9" id="KW-0472">Membrane</keyword>
<dbReference type="GO" id="GO:0015171">
    <property type="term" value="F:amino acid transmembrane transporter activity"/>
    <property type="evidence" value="ECO:0007669"/>
    <property type="project" value="UniProtKB-ARBA"/>
</dbReference>
<dbReference type="Proteomes" id="UP000324897">
    <property type="component" value="Chromosome 1"/>
</dbReference>
<evidence type="ECO:0000313" key="11">
    <source>
        <dbReference type="EMBL" id="TVU33548.1"/>
    </source>
</evidence>
<accession>A0A5J9VCY0</accession>
<feature type="transmembrane region" description="Helical" evidence="9">
    <location>
        <begin position="387"/>
        <end position="409"/>
    </location>
</feature>
<dbReference type="GO" id="GO:0005886">
    <property type="term" value="C:plasma membrane"/>
    <property type="evidence" value="ECO:0007669"/>
    <property type="project" value="UniProtKB-SubCell"/>
</dbReference>
<comment type="caution">
    <text evidence="11">The sequence shown here is derived from an EMBL/GenBank/DDBJ whole genome shotgun (WGS) entry which is preliminary data.</text>
</comment>
<feature type="non-terminal residue" evidence="11">
    <location>
        <position position="1"/>
    </location>
</feature>
<keyword evidence="4 9" id="KW-0812">Transmembrane</keyword>
<feature type="transmembrane region" description="Helical" evidence="9">
    <location>
        <begin position="280"/>
        <end position="306"/>
    </location>
</feature>
<dbReference type="Pfam" id="PF01490">
    <property type="entry name" value="Aa_trans"/>
    <property type="match status" value="1"/>
</dbReference>
<reference evidence="11 12" key="1">
    <citation type="journal article" date="2019" name="Sci. Rep.">
        <title>A high-quality genome of Eragrostis curvula grass provides insights into Poaceae evolution and supports new strategies to enhance forage quality.</title>
        <authorList>
            <person name="Carballo J."/>
            <person name="Santos B.A.C.M."/>
            <person name="Zappacosta D."/>
            <person name="Garbus I."/>
            <person name="Selva J.P."/>
            <person name="Gallo C.A."/>
            <person name="Diaz A."/>
            <person name="Albertini E."/>
            <person name="Caccamo M."/>
            <person name="Echenique V."/>
        </authorList>
    </citation>
    <scope>NUCLEOTIDE SEQUENCE [LARGE SCALE GENOMIC DNA]</scope>
    <source>
        <strain evidence="12">cv. Victoria</strain>
        <tissue evidence="11">Leaf</tissue>
    </source>
</reference>
<proteinExistence type="inferred from homology"/>
<dbReference type="InterPro" id="IPR013057">
    <property type="entry name" value="AA_transpt_TM"/>
</dbReference>
<keyword evidence="3" id="KW-1003">Cell membrane</keyword>
<feature type="transmembrane region" description="Helical" evidence="9">
    <location>
        <begin position="360"/>
        <end position="381"/>
    </location>
</feature>
<dbReference type="Gramene" id="TVU33548">
    <property type="protein sequence ID" value="TVU33548"/>
    <property type="gene ID" value="EJB05_25372"/>
</dbReference>
<keyword evidence="12" id="KW-1185">Reference proteome</keyword>
<evidence type="ECO:0000256" key="1">
    <source>
        <dbReference type="ARBA" id="ARBA00004651"/>
    </source>
</evidence>
<organism evidence="11 12">
    <name type="scientific">Eragrostis curvula</name>
    <name type="common">weeping love grass</name>
    <dbReference type="NCBI Taxonomy" id="38414"/>
    <lineage>
        <taxon>Eukaryota</taxon>
        <taxon>Viridiplantae</taxon>
        <taxon>Streptophyta</taxon>
        <taxon>Embryophyta</taxon>
        <taxon>Tracheophyta</taxon>
        <taxon>Spermatophyta</taxon>
        <taxon>Magnoliopsida</taxon>
        <taxon>Liliopsida</taxon>
        <taxon>Poales</taxon>
        <taxon>Poaceae</taxon>
        <taxon>PACMAD clade</taxon>
        <taxon>Chloridoideae</taxon>
        <taxon>Eragrostideae</taxon>
        <taxon>Eragrostidinae</taxon>
        <taxon>Eragrostis</taxon>
    </lineage>
</organism>
<protein>
    <recommendedName>
        <fullName evidence="10">Amino acid transporter transmembrane domain-containing protein</fullName>
    </recommendedName>
</protein>
<evidence type="ECO:0000256" key="5">
    <source>
        <dbReference type="ARBA" id="ARBA00022970"/>
    </source>
</evidence>
<feature type="transmembrane region" description="Helical" evidence="9">
    <location>
        <begin position="318"/>
        <end position="339"/>
    </location>
</feature>
<name>A0A5J9VCY0_9POAL</name>
<evidence type="ECO:0000313" key="12">
    <source>
        <dbReference type="Proteomes" id="UP000324897"/>
    </source>
</evidence>
<keyword evidence="2" id="KW-0813">Transport</keyword>
<feature type="domain" description="Amino acid transporter transmembrane" evidence="10">
    <location>
        <begin position="34"/>
        <end position="440"/>
    </location>
</feature>
<dbReference type="OrthoDB" id="40134at2759"/>
<evidence type="ECO:0000256" key="9">
    <source>
        <dbReference type="SAM" id="Phobius"/>
    </source>
</evidence>
<gene>
    <name evidence="11" type="ORF">EJB05_25372</name>
</gene>